<name>A0A8H8DFW8_9FUNG</name>
<keyword evidence="3" id="KW-1185">Reference proteome</keyword>
<feature type="compositionally biased region" description="Basic and acidic residues" evidence="1">
    <location>
        <begin position="54"/>
        <end position="64"/>
    </location>
</feature>
<evidence type="ECO:0000313" key="3">
    <source>
        <dbReference type="Proteomes" id="UP000673691"/>
    </source>
</evidence>
<feature type="compositionally biased region" description="Low complexity" evidence="1">
    <location>
        <begin position="110"/>
        <end position="119"/>
    </location>
</feature>
<accession>A0A8H8DFW8</accession>
<dbReference type="AlphaFoldDB" id="A0A8H8DFW8"/>
<evidence type="ECO:0000256" key="1">
    <source>
        <dbReference type="SAM" id="MobiDB-lite"/>
    </source>
</evidence>
<reference evidence="2 3" key="1">
    <citation type="journal article" name="Sci. Rep.">
        <title>Genome-scale phylogenetic analyses confirm Olpidium as the closest living zoosporic fungus to the non-flagellated, terrestrial fungi.</title>
        <authorList>
            <person name="Chang Y."/>
            <person name="Rochon D."/>
            <person name="Sekimoto S."/>
            <person name="Wang Y."/>
            <person name="Chovatia M."/>
            <person name="Sandor L."/>
            <person name="Salamov A."/>
            <person name="Grigoriev I.V."/>
            <person name="Stajich J.E."/>
            <person name="Spatafora J.W."/>
        </authorList>
    </citation>
    <scope>NUCLEOTIDE SEQUENCE [LARGE SCALE GENOMIC DNA]</scope>
    <source>
        <strain evidence="2">S191</strain>
    </source>
</reference>
<protein>
    <submittedName>
        <fullName evidence="2">Uncharacterized protein</fullName>
    </submittedName>
</protein>
<feature type="compositionally biased region" description="Low complexity" evidence="1">
    <location>
        <begin position="67"/>
        <end position="84"/>
    </location>
</feature>
<gene>
    <name evidence="2" type="ORF">BJ554DRAFT_3468</name>
</gene>
<evidence type="ECO:0000313" key="2">
    <source>
        <dbReference type="EMBL" id="KAG5456711.1"/>
    </source>
</evidence>
<feature type="compositionally biased region" description="Basic residues" evidence="1">
    <location>
        <begin position="120"/>
        <end position="138"/>
    </location>
</feature>
<dbReference type="EMBL" id="JAEFCI010011288">
    <property type="protein sequence ID" value="KAG5456711.1"/>
    <property type="molecule type" value="Genomic_DNA"/>
</dbReference>
<feature type="compositionally biased region" description="Low complexity" evidence="1">
    <location>
        <begin position="182"/>
        <end position="193"/>
    </location>
</feature>
<comment type="caution">
    <text evidence="2">The sequence shown here is derived from an EMBL/GenBank/DDBJ whole genome shotgun (WGS) entry which is preliminary data.</text>
</comment>
<sequence>TENGRRPAVPVRCAGKGASARNRRARREGVLARAAGFHRRPLLPLPDELPPAGVERRSGGERADSVPVAGPRPDAAAAGAGFPPAHRERRGLLRAQPGPGRRARPRVGRARGAAGALPARRVRRRGLPAAGRRPRRRGTGPCDRGAEEVRGDASSARSPTLAGCAPADGAGRDEPGMRRSGGRAAAAGSNGPSGTRGETRCRAFEEWAGRGRGPPAPRIVKFTPLKRAKYTFARAANTQKLPTGYEPKPDLTAKLRSRRHRRRCAPPLLRFALRIAGAHRRRLCRRYVLQPPLIAAAAAAALRRFCASPCASPPLRSAAAAFAAAAFSQPPLIDAAFAAAAFCSRPSSPPGAAALRRRCLCRRCVFAAAAHRRRRSVSQPPLIAATAAFAAAAFCSRPPHHRR</sequence>
<organism evidence="2 3">
    <name type="scientific">Olpidium bornovanus</name>
    <dbReference type="NCBI Taxonomy" id="278681"/>
    <lineage>
        <taxon>Eukaryota</taxon>
        <taxon>Fungi</taxon>
        <taxon>Fungi incertae sedis</taxon>
        <taxon>Olpidiomycota</taxon>
        <taxon>Olpidiomycotina</taxon>
        <taxon>Olpidiomycetes</taxon>
        <taxon>Olpidiales</taxon>
        <taxon>Olpidiaceae</taxon>
        <taxon>Olpidium</taxon>
    </lineage>
</organism>
<proteinExistence type="predicted"/>
<dbReference type="Proteomes" id="UP000673691">
    <property type="component" value="Unassembled WGS sequence"/>
</dbReference>
<feature type="non-terminal residue" evidence="2">
    <location>
        <position position="1"/>
    </location>
</feature>
<feature type="region of interest" description="Disordered" evidence="1">
    <location>
        <begin position="1"/>
        <end position="199"/>
    </location>
</feature>